<dbReference type="KEGG" id="awo:Awo_c16550"/>
<organism evidence="2 3">
    <name type="scientific">Acetobacterium woodii (strain ATCC 29683 / DSM 1030 / JCM 2381 / KCTC 1655 / WB1)</name>
    <dbReference type="NCBI Taxonomy" id="931626"/>
    <lineage>
        <taxon>Bacteria</taxon>
        <taxon>Bacillati</taxon>
        <taxon>Bacillota</taxon>
        <taxon>Clostridia</taxon>
        <taxon>Eubacteriales</taxon>
        <taxon>Eubacteriaceae</taxon>
        <taxon>Acetobacterium</taxon>
    </lineage>
</organism>
<evidence type="ECO:0000256" key="1">
    <source>
        <dbReference type="SAM" id="Phobius"/>
    </source>
</evidence>
<evidence type="ECO:0000313" key="3">
    <source>
        <dbReference type="Proteomes" id="UP000007177"/>
    </source>
</evidence>
<name>H6LH99_ACEWD</name>
<reference evidence="2 3" key="2">
    <citation type="journal article" date="2012" name="PLoS ONE">
        <title>An ancient pathway combining carbon dioxide fixation with the generation and utilization of a sodium ion gradient for ATP synthesis.</title>
        <authorList>
            <person name="Poehlein A."/>
            <person name="Schmidt S."/>
            <person name="Kaster A.K."/>
            <person name="Goenrich M."/>
            <person name="Vollmers J."/>
            <person name="Thurmer A."/>
            <person name="Bertsch J."/>
            <person name="Schuchmann K."/>
            <person name="Voigt B."/>
            <person name="Hecker M."/>
            <person name="Daniel R."/>
            <person name="Thauer R.K."/>
            <person name="Gottschalk G."/>
            <person name="Muller V."/>
        </authorList>
    </citation>
    <scope>NUCLEOTIDE SEQUENCE [LARGE SCALE GENOMIC DNA]</scope>
    <source>
        <strain evidence="3">ATCC 29683 / DSM 1030 / JCM 2381 / KCTC 1655 / WB1</strain>
    </source>
</reference>
<reference evidence="3" key="1">
    <citation type="submission" date="2011-07" db="EMBL/GenBank/DDBJ databases">
        <title>Complete genome sequence of Acetobacterium woodii.</title>
        <authorList>
            <person name="Poehlein A."/>
            <person name="Schmidt S."/>
            <person name="Kaster A.-K."/>
            <person name="Goenrich M."/>
            <person name="Vollmers J."/>
            <person name="Thuermer A."/>
            <person name="Gottschalk G."/>
            <person name="Thauer R.K."/>
            <person name="Daniel R."/>
            <person name="Mueller V."/>
        </authorList>
    </citation>
    <scope>NUCLEOTIDE SEQUENCE [LARGE SCALE GENOMIC DNA]</scope>
    <source>
        <strain evidence="3">ATCC 29683 / DSM 1030 / JCM 2381 / KCTC 1655 / WB1</strain>
    </source>
</reference>
<dbReference type="Proteomes" id="UP000007177">
    <property type="component" value="Chromosome"/>
</dbReference>
<dbReference type="PROSITE" id="PS51257">
    <property type="entry name" value="PROKAR_LIPOPROTEIN"/>
    <property type="match status" value="1"/>
</dbReference>
<protein>
    <submittedName>
        <fullName evidence="2">Uncharacterized protein</fullName>
    </submittedName>
</protein>
<gene>
    <name evidence="2" type="ordered locus">Awo_c16550</name>
</gene>
<dbReference type="HOGENOM" id="CLU_1006948_0_0_9"/>
<accession>H6LH99</accession>
<keyword evidence="1" id="KW-0812">Transmembrane</keyword>
<feature type="transmembrane region" description="Helical" evidence="1">
    <location>
        <begin position="12"/>
        <end position="30"/>
    </location>
</feature>
<dbReference type="STRING" id="931626.Awo_c16550"/>
<sequence>MLHKKLKPRKHFVFAVVLLTYGLLTLILSGCVEKELINDPVTGSILPTENTTSLMDGQYSATTSYYDSRGYVQQLNILIKNGILTQVNFKEISQNKIDRITQEGADLTWEDLSIANLNALYLRLYNGLLLSQNPDETNSVSGATQTSDRFVKLSKAILEQAKKGDHETVKIDTFDTYTITTPIDPEGYQGVLQATFNGPTLINLSYDETIIEDGKSKHKSTDPTEGTDFNALFDTLTNDAVNSQSLDAPFPATETAPEKIKYAECLRLLKIARAPF</sequence>
<keyword evidence="3" id="KW-1185">Reference proteome</keyword>
<evidence type="ECO:0000313" key="2">
    <source>
        <dbReference type="EMBL" id="AFA48437.1"/>
    </source>
</evidence>
<dbReference type="eggNOG" id="COG4939">
    <property type="taxonomic scope" value="Bacteria"/>
</dbReference>
<dbReference type="RefSeq" id="WP_014356040.1">
    <property type="nucleotide sequence ID" value="NC_016894.1"/>
</dbReference>
<keyword evidence="1" id="KW-1133">Transmembrane helix</keyword>
<dbReference type="EMBL" id="CP002987">
    <property type="protein sequence ID" value="AFA48437.1"/>
    <property type="molecule type" value="Genomic_DNA"/>
</dbReference>
<dbReference type="AlphaFoldDB" id="H6LH99"/>
<dbReference type="Gene3D" id="3.90.1010.20">
    <property type="match status" value="1"/>
</dbReference>
<keyword evidence="1" id="KW-0472">Membrane</keyword>
<dbReference type="OrthoDB" id="1777875at2"/>
<proteinExistence type="predicted"/>